<dbReference type="PANTHER" id="PTHR15651:SF7">
    <property type="entry name" value="ARMADILLO REPEAT-CONTAINING PROTEIN 8"/>
    <property type="match status" value="1"/>
</dbReference>
<feature type="region of interest" description="Disordered" evidence="6">
    <location>
        <begin position="592"/>
        <end position="618"/>
    </location>
</feature>
<dbReference type="InterPro" id="IPR038739">
    <property type="entry name" value="ARMC8/Vid28"/>
</dbReference>
<evidence type="ECO:0000256" key="1">
    <source>
        <dbReference type="ARBA" id="ARBA00004123"/>
    </source>
</evidence>
<proteinExistence type="predicted"/>
<keyword evidence="8" id="KW-1185">Reference proteome</keyword>
<keyword evidence="3" id="KW-0963">Cytoplasm</keyword>
<evidence type="ECO:0000256" key="6">
    <source>
        <dbReference type="SAM" id="MobiDB-lite"/>
    </source>
</evidence>
<gene>
    <name evidence="7" type="ORF">VTJ83DRAFT_6772</name>
</gene>
<dbReference type="EMBL" id="JAZGUE010000006">
    <property type="protein sequence ID" value="KAL2265672.1"/>
    <property type="molecule type" value="Genomic_DNA"/>
</dbReference>
<evidence type="ECO:0000256" key="3">
    <source>
        <dbReference type="ARBA" id="ARBA00022490"/>
    </source>
</evidence>
<evidence type="ECO:0000313" key="7">
    <source>
        <dbReference type="EMBL" id="KAL2265672.1"/>
    </source>
</evidence>
<name>A0ABR4D5N3_9PEZI</name>
<dbReference type="PANTHER" id="PTHR15651">
    <property type="entry name" value="ARMADILLO REPEAT-CONTAINING PROTEIN 8"/>
    <property type="match status" value="1"/>
</dbReference>
<dbReference type="InterPro" id="IPR000225">
    <property type="entry name" value="Armadillo"/>
</dbReference>
<evidence type="ECO:0000313" key="8">
    <source>
        <dbReference type="Proteomes" id="UP001600064"/>
    </source>
</evidence>
<dbReference type="InterPro" id="IPR011989">
    <property type="entry name" value="ARM-like"/>
</dbReference>
<dbReference type="SMART" id="SM00185">
    <property type="entry name" value="ARM"/>
    <property type="match status" value="6"/>
</dbReference>
<dbReference type="Proteomes" id="UP001600064">
    <property type="component" value="Unassembled WGS sequence"/>
</dbReference>
<keyword evidence="5" id="KW-0539">Nucleus</keyword>
<dbReference type="SUPFAM" id="SSF48371">
    <property type="entry name" value="ARM repeat"/>
    <property type="match status" value="1"/>
</dbReference>
<keyword evidence="4" id="KW-0677">Repeat</keyword>
<accession>A0ABR4D5N3</accession>
<dbReference type="GeneID" id="98128164"/>
<feature type="compositionally biased region" description="Basic and acidic residues" evidence="6">
    <location>
        <begin position="598"/>
        <end position="615"/>
    </location>
</feature>
<dbReference type="Gene3D" id="1.25.10.10">
    <property type="entry name" value="Leucine-rich Repeat Variant"/>
    <property type="match status" value="4"/>
</dbReference>
<organism evidence="7 8">
    <name type="scientific">Remersonia thermophila</name>
    <dbReference type="NCBI Taxonomy" id="72144"/>
    <lineage>
        <taxon>Eukaryota</taxon>
        <taxon>Fungi</taxon>
        <taxon>Dikarya</taxon>
        <taxon>Ascomycota</taxon>
        <taxon>Pezizomycotina</taxon>
        <taxon>Sordariomycetes</taxon>
        <taxon>Sordariomycetidae</taxon>
        <taxon>Sordariales</taxon>
        <taxon>Sordariales incertae sedis</taxon>
        <taxon>Remersonia</taxon>
    </lineage>
</organism>
<feature type="region of interest" description="Disordered" evidence="6">
    <location>
        <begin position="759"/>
        <end position="782"/>
    </location>
</feature>
<evidence type="ECO:0000256" key="4">
    <source>
        <dbReference type="ARBA" id="ARBA00022737"/>
    </source>
</evidence>
<dbReference type="InterPro" id="IPR016024">
    <property type="entry name" value="ARM-type_fold"/>
</dbReference>
<evidence type="ECO:0008006" key="9">
    <source>
        <dbReference type="Google" id="ProtNLM"/>
    </source>
</evidence>
<dbReference type="Pfam" id="PF00514">
    <property type="entry name" value="Arm"/>
    <property type="match status" value="1"/>
</dbReference>
<protein>
    <recommendedName>
        <fullName evidence="9">Armadillo repeat-containing protein 8</fullName>
    </recommendedName>
</protein>
<evidence type="ECO:0000256" key="5">
    <source>
        <dbReference type="ARBA" id="ARBA00023242"/>
    </source>
</evidence>
<reference evidence="7 8" key="1">
    <citation type="journal article" date="2024" name="Commun. Biol.">
        <title>Comparative genomic analysis of thermophilic fungi reveals convergent evolutionary adaptations and gene losses.</title>
        <authorList>
            <person name="Steindorff A.S."/>
            <person name="Aguilar-Pontes M.V."/>
            <person name="Robinson A.J."/>
            <person name="Andreopoulos B."/>
            <person name="LaButti K."/>
            <person name="Kuo A."/>
            <person name="Mondo S."/>
            <person name="Riley R."/>
            <person name="Otillar R."/>
            <person name="Haridas S."/>
            <person name="Lipzen A."/>
            <person name="Grimwood J."/>
            <person name="Schmutz J."/>
            <person name="Clum A."/>
            <person name="Reid I.D."/>
            <person name="Moisan M.C."/>
            <person name="Butler G."/>
            <person name="Nguyen T.T.M."/>
            <person name="Dewar K."/>
            <person name="Conant G."/>
            <person name="Drula E."/>
            <person name="Henrissat B."/>
            <person name="Hansel C."/>
            <person name="Singer S."/>
            <person name="Hutchinson M.I."/>
            <person name="de Vries R.P."/>
            <person name="Natvig D.O."/>
            <person name="Powell A.J."/>
            <person name="Tsang A."/>
            <person name="Grigoriev I.V."/>
        </authorList>
    </citation>
    <scope>NUCLEOTIDE SEQUENCE [LARGE SCALE GENOMIC DNA]</scope>
    <source>
        <strain evidence="7 8">ATCC 22073</strain>
    </source>
</reference>
<comment type="subcellular location">
    <subcellularLocation>
        <location evidence="2">Cytoplasm</location>
    </subcellularLocation>
    <subcellularLocation>
        <location evidence="1">Nucleus</location>
    </subcellularLocation>
</comment>
<sequence length="1041" mass="112514">MARLPSPPCLAQIQAAGTCSEQAVALRALRDEIIGHVQRKEEYVQHGILDVLVEILQSSTRSPKRSSGKEPSHAGQRPVLAEDEVVRLLALQLLAGFANGGSAFLAPLQAADVIPAILPATSPNDNPPQVVLAALRLLSSMTASARVAQDAEKTTSHLADVLFSARSLEALRAILSQDSPDLGIQEQKRLVTGLITRLCKTTKDQNALAESGVLDALATLLASFAVARGEVIPGAEALGRADGLVDFIPRPAPPGADLASVLGALSSIIVHSRYRSYLLLQSPSILAVFPWAEFTPPAPETRAAWIALEMHGLRPIRPRGPGAVDFLLPAIPLPPPKPRPGEFPPLVTSPSREALAANSSLSSFRFTGVEQSRGEADDEEDSEEPESPLIPWLIHLIRTTDDLERVMAASLLASLFKAGFTSPDRDQYLALLVVPVLCRLLSENDKEVPAPVQRAATVDPETALRWTIMEQAPEVLARFVGENGTLQKAAAECGVIKLAAKLLKDSYAPHPVQLPPKLWSANPERSNGEIKELPASRQLGLPGRVPAYSHKIQMRESALKLVAAMATLNHAYRDALVEADVAAYVVESLAPCPGRPKSSKDTPATEKGAGADKDQPPYGLNPTSVIIAACHATRTLARGPSIVRTTLQDHGFAMPVYQLLKHPDPDVQVAASSAVINLVSNVSPMAKTLVDAGIIQTLCEHAHSLNPGLRLNALWALKHLVADLDNHHRKKCLEELEPGWLVQLISDDRLEEEARARARAERRCTDADEDEDMESEGAYDGDNDWQRDWTWPGLGIAGPGGVVSPRLQLASAKLATLRDAEVNPARRARNDSLAIQEQGLGFIRNFLLLPSHGQPPSPSELHDMVDYLFTEIGQDRLFAILADKLKVRVVNAFGRRSTASGSARGRDANNGNASSTTLVLYPQARIVESLTYILVHIAASVPRHRQLVVAQTDLLKLLGAHLGSKDPGVRRALCQLFTNLTWVEDNGDTQPCAQRASELKRLGFLAKLEGMEQGDADLGVRERARAAIDQMKKPMLKDAQW</sequence>
<comment type="caution">
    <text evidence="7">The sequence shown here is derived from an EMBL/GenBank/DDBJ whole genome shotgun (WGS) entry which is preliminary data.</text>
</comment>
<dbReference type="RefSeq" id="XP_070864399.1">
    <property type="nucleotide sequence ID" value="XM_071013520.1"/>
</dbReference>
<evidence type="ECO:0000256" key="2">
    <source>
        <dbReference type="ARBA" id="ARBA00004496"/>
    </source>
</evidence>
<feature type="compositionally biased region" description="Acidic residues" evidence="6">
    <location>
        <begin position="767"/>
        <end position="782"/>
    </location>
</feature>